<proteinExistence type="predicted"/>
<protein>
    <submittedName>
        <fullName evidence="1">Uncharacterized protein</fullName>
    </submittedName>
</protein>
<gene>
    <name evidence="1" type="ORF">UFOVP184_30</name>
</gene>
<evidence type="ECO:0000313" key="1">
    <source>
        <dbReference type="EMBL" id="CAB5207119.1"/>
    </source>
</evidence>
<reference evidence="1" key="1">
    <citation type="submission" date="2020-05" db="EMBL/GenBank/DDBJ databases">
        <authorList>
            <person name="Chiriac C."/>
            <person name="Salcher M."/>
            <person name="Ghai R."/>
            <person name="Kavagutti S V."/>
        </authorList>
    </citation>
    <scope>NUCLEOTIDE SEQUENCE</scope>
</reference>
<organism evidence="1">
    <name type="scientific">uncultured Caudovirales phage</name>
    <dbReference type="NCBI Taxonomy" id="2100421"/>
    <lineage>
        <taxon>Viruses</taxon>
        <taxon>Duplodnaviria</taxon>
        <taxon>Heunggongvirae</taxon>
        <taxon>Uroviricota</taxon>
        <taxon>Caudoviricetes</taxon>
        <taxon>Peduoviridae</taxon>
        <taxon>Maltschvirus</taxon>
        <taxon>Maltschvirus maltsch</taxon>
    </lineage>
</organism>
<dbReference type="EMBL" id="LR798229">
    <property type="protein sequence ID" value="CAB5207119.1"/>
    <property type="molecule type" value="Genomic_DNA"/>
</dbReference>
<sequence length="85" mass="9474">MVYYAYATKYEGATDTRGSRIVAKEVGTKGRAYRASYDYGFNNMDNHIRAAHLAHTYKHGEDLRMVFAKGLDGKGYLVFGVGGDK</sequence>
<accession>A0A6J7WGL2</accession>
<name>A0A6J7WGL2_9CAUD</name>